<dbReference type="PROSITE" id="PS51677">
    <property type="entry name" value="NODB"/>
    <property type="match status" value="1"/>
</dbReference>
<feature type="domain" description="NodB homology" evidence="3">
    <location>
        <begin position="1"/>
        <end position="145"/>
    </location>
</feature>
<organism evidence="4 5">
    <name type="scientific">Psychrosphaera algicola</name>
    <dbReference type="NCBI Taxonomy" id="3023714"/>
    <lineage>
        <taxon>Bacteria</taxon>
        <taxon>Pseudomonadati</taxon>
        <taxon>Pseudomonadota</taxon>
        <taxon>Gammaproteobacteria</taxon>
        <taxon>Alteromonadales</taxon>
        <taxon>Pseudoalteromonadaceae</taxon>
        <taxon>Psychrosphaera</taxon>
    </lineage>
</organism>
<reference evidence="4 5" key="1">
    <citation type="submission" date="2023-01" db="EMBL/GenBank/DDBJ databases">
        <title>Psychrosphaera sp. nov., isolated from marine algae.</title>
        <authorList>
            <person name="Bayburt H."/>
            <person name="Choi B.J."/>
            <person name="Kim J.M."/>
            <person name="Choi D.G."/>
            <person name="Jeon C.O."/>
        </authorList>
    </citation>
    <scope>NUCLEOTIDE SEQUENCE [LARGE SCALE GENOMIC DNA]</scope>
    <source>
        <strain evidence="4 5">G1-22</strain>
    </source>
</reference>
<proteinExistence type="predicted"/>
<dbReference type="EMBL" id="JAQOMS010000002">
    <property type="protein sequence ID" value="MDC2890017.1"/>
    <property type="molecule type" value="Genomic_DNA"/>
</dbReference>
<evidence type="ECO:0000313" key="5">
    <source>
        <dbReference type="Proteomes" id="UP001528411"/>
    </source>
</evidence>
<dbReference type="Gene3D" id="3.20.20.370">
    <property type="entry name" value="Glycoside hydrolase/deacetylase"/>
    <property type="match status" value="1"/>
</dbReference>
<evidence type="ECO:0000256" key="2">
    <source>
        <dbReference type="ARBA" id="ARBA00022729"/>
    </source>
</evidence>
<keyword evidence="5" id="KW-1185">Reference proteome</keyword>
<name>A0ABT5FGP7_9GAMM</name>
<protein>
    <submittedName>
        <fullName evidence="4">Polysaccharide deacetylase family protein</fullName>
    </submittedName>
</protein>
<dbReference type="Pfam" id="PF01522">
    <property type="entry name" value="Polysacc_deac_1"/>
    <property type="match status" value="1"/>
</dbReference>
<dbReference type="RefSeq" id="WP_272181321.1">
    <property type="nucleotide sequence ID" value="NZ_JAQOMS010000002.1"/>
</dbReference>
<dbReference type="SUPFAM" id="SSF88713">
    <property type="entry name" value="Glycoside hydrolase/deacetylase"/>
    <property type="match status" value="1"/>
</dbReference>
<evidence type="ECO:0000259" key="3">
    <source>
        <dbReference type="PROSITE" id="PS51677"/>
    </source>
</evidence>
<dbReference type="CDD" id="cd10918">
    <property type="entry name" value="CE4_NodB_like_5s_6s"/>
    <property type="match status" value="1"/>
</dbReference>
<gene>
    <name evidence="4" type="ORF">PN838_16160</name>
</gene>
<sequence>MDTIVGLCGDPVVERCMMTESQLKNLVSRGHDVGAHTASHSILGFQQDAVAEEEISTSIRYLNDVLGTTTTIFAYPNGWFDRDFSNKHASMVKKCGVEYAVATNDGGIVQTSNNLALPRFMPYRKKITPFCLSLEKIAGEVTINE</sequence>
<evidence type="ECO:0000256" key="1">
    <source>
        <dbReference type="ARBA" id="ARBA00004613"/>
    </source>
</evidence>
<dbReference type="Proteomes" id="UP001528411">
    <property type="component" value="Unassembled WGS sequence"/>
</dbReference>
<evidence type="ECO:0000313" key="4">
    <source>
        <dbReference type="EMBL" id="MDC2890017.1"/>
    </source>
</evidence>
<dbReference type="PANTHER" id="PTHR34216">
    <property type="match status" value="1"/>
</dbReference>
<comment type="caution">
    <text evidence="4">The sequence shown here is derived from an EMBL/GenBank/DDBJ whole genome shotgun (WGS) entry which is preliminary data.</text>
</comment>
<dbReference type="InterPro" id="IPR002509">
    <property type="entry name" value="NODB_dom"/>
</dbReference>
<keyword evidence="2" id="KW-0732">Signal</keyword>
<accession>A0ABT5FGP7</accession>
<dbReference type="PANTHER" id="PTHR34216:SF3">
    <property type="entry name" value="POLY-BETA-1,6-N-ACETYL-D-GLUCOSAMINE N-DEACETYLASE"/>
    <property type="match status" value="1"/>
</dbReference>
<dbReference type="InterPro" id="IPR051398">
    <property type="entry name" value="Polysacch_Deacetylase"/>
</dbReference>
<comment type="subcellular location">
    <subcellularLocation>
        <location evidence="1">Secreted</location>
    </subcellularLocation>
</comment>
<dbReference type="InterPro" id="IPR011330">
    <property type="entry name" value="Glyco_hydro/deAcase_b/a-brl"/>
</dbReference>